<evidence type="ECO:0000313" key="4">
    <source>
        <dbReference type="Proteomes" id="UP000539265"/>
    </source>
</evidence>
<dbReference type="EMBL" id="JACHWX010000002">
    <property type="protein sequence ID" value="MBB3054375.1"/>
    <property type="molecule type" value="Genomic_DNA"/>
</dbReference>
<sequence length="274" mass="31607">MLNKKRILSIDVSWGKYEEFVSLILGLGRERKSSYVCIANAHMLVEAHRSKSFQRVINDAEIITPDGMPLAKSFKLLYGIEQVRVDGMGLLPLLIERSIKENHSVYFYGGSPELIEHAKFFLKENYPSLNIAGIYSPPFRYLTVAEKSAVVENINQSGANIVFVALGCPKQEWWMAEMKGRIQSVMIGIGGALPVFVGLQKRAPIWMQRNSLEWLFRLLLEPRRLFKRYLITNVVFLWLLFYEKIKFNSVEYRSAIEKMNDTNNKQEYKNVSIS</sequence>
<organism evidence="3 4">
    <name type="scientific">Mucilaginibacter gotjawali</name>
    <dbReference type="NCBI Taxonomy" id="1550579"/>
    <lineage>
        <taxon>Bacteria</taxon>
        <taxon>Pseudomonadati</taxon>
        <taxon>Bacteroidota</taxon>
        <taxon>Sphingobacteriia</taxon>
        <taxon>Sphingobacteriales</taxon>
        <taxon>Sphingobacteriaceae</taxon>
        <taxon>Mucilaginibacter</taxon>
    </lineage>
</organism>
<dbReference type="GO" id="GO:0047244">
    <property type="term" value="F:N-acetylglucosaminyldiphosphoundecaprenol N-acetyl-beta-D-mannosaminyltransferase activity"/>
    <property type="evidence" value="ECO:0007669"/>
    <property type="project" value="UniProtKB-EC"/>
</dbReference>
<dbReference type="InterPro" id="IPR004629">
    <property type="entry name" value="WecG_TagA_CpsF"/>
</dbReference>
<dbReference type="Proteomes" id="UP000539265">
    <property type="component" value="Unassembled WGS sequence"/>
</dbReference>
<dbReference type="AlphaFoldDB" id="A0A839S8S0"/>
<dbReference type="Pfam" id="PF03808">
    <property type="entry name" value="Glyco_tran_WecG"/>
    <property type="match status" value="1"/>
</dbReference>
<proteinExistence type="predicted"/>
<name>A0A839S8S0_9SPHI</name>
<reference evidence="3" key="1">
    <citation type="submission" date="2020-08" db="EMBL/GenBank/DDBJ databases">
        <title>Genomic Encyclopedia of Type Strains, Phase III (KMG-III): the genomes of soil and plant-associated and newly described type strains.</title>
        <authorList>
            <person name="Whitman W."/>
        </authorList>
    </citation>
    <scope>NUCLEOTIDE SEQUENCE [LARGE SCALE GENOMIC DNA]</scope>
    <source>
        <strain evidence="3">CECT 8628</strain>
    </source>
</reference>
<keyword evidence="4" id="KW-1185">Reference proteome</keyword>
<gene>
    <name evidence="3" type="ORF">FHS11_000785</name>
</gene>
<evidence type="ECO:0000313" key="3">
    <source>
        <dbReference type="EMBL" id="MBB3054375.1"/>
    </source>
</evidence>
<dbReference type="PANTHER" id="PTHR34136:SF1">
    <property type="entry name" value="UDP-N-ACETYL-D-MANNOSAMINURONIC ACID TRANSFERASE"/>
    <property type="match status" value="1"/>
</dbReference>
<accession>A0A839S8S0</accession>
<comment type="caution">
    <text evidence="3">The sequence shown here is derived from an EMBL/GenBank/DDBJ whole genome shotgun (WGS) entry which is preliminary data.</text>
</comment>
<evidence type="ECO:0000256" key="2">
    <source>
        <dbReference type="ARBA" id="ARBA00022679"/>
    </source>
</evidence>
<keyword evidence="1 3" id="KW-0328">Glycosyltransferase</keyword>
<dbReference type="CDD" id="cd06533">
    <property type="entry name" value="Glyco_transf_WecG_TagA"/>
    <property type="match status" value="1"/>
</dbReference>
<dbReference type="PANTHER" id="PTHR34136">
    <property type="match status" value="1"/>
</dbReference>
<dbReference type="RefSeq" id="WP_197706056.1">
    <property type="nucleotide sequence ID" value="NZ_AP017313.1"/>
</dbReference>
<protein>
    <submittedName>
        <fullName evidence="3">N-acetylglucosaminyldiphosphoundecaprenol N-acetyl-beta-D-mannosaminyltransferase</fullName>
        <ecNumber evidence="3">2.4.1.187</ecNumber>
    </submittedName>
</protein>
<dbReference type="NCBIfam" id="TIGR00696">
    <property type="entry name" value="wecG_tagA_cpsF"/>
    <property type="match status" value="1"/>
</dbReference>
<keyword evidence="2 3" id="KW-0808">Transferase</keyword>
<evidence type="ECO:0000256" key="1">
    <source>
        <dbReference type="ARBA" id="ARBA00022676"/>
    </source>
</evidence>
<dbReference type="EC" id="2.4.1.187" evidence="3"/>